<organism evidence="2 3">
    <name type="scientific">Labrys miyagiensis</name>
    <dbReference type="NCBI Taxonomy" id="346912"/>
    <lineage>
        <taxon>Bacteria</taxon>
        <taxon>Pseudomonadati</taxon>
        <taxon>Pseudomonadota</taxon>
        <taxon>Alphaproteobacteria</taxon>
        <taxon>Hyphomicrobiales</taxon>
        <taxon>Xanthobacteraceae</taxon>
        <taxon>Labrys</taxon>
    </lineage>
</organism>
<sequence length="231" mass="24857">MLINNRALQRDCLGRVLAAEFPQRRVLTFASIDDWNAVADQETATPLVFLCDSDTALDLDALGVGTALWQMAPVILLSDAEDPASIFRALDMGIKGYIPSSLGIEVAIEATRLVMAGGVFVPAASLIRAANEPSAPRPELASRPHTPISPRQLSIIAAVSRGKSNAAIADELNLRESTVKVHIRNIMKKLKVKSRTAIAHKSRDILRAQGYEIYNTPDAGRPPLGTGIKVS</sequence>
<reference evidence="3" key="1">
    <citation type="journal article" date="2019" name="Int. J. Syst. Evol. Microbiol.">
        <title>The Global Catalogue of Microorganisms (GCM) 10K type strain sequencing project: providing services to taxonomists for standard genome sequencing and annotation.</title>
        <authorList>
            <consortium name="The Broad Institute Genomics Platform"/>
            <consortium name="The Broad Institute Genome Sequencing Center for Infectious Disease"/>
            <person name="Wu L."/>
            <person name="Ma J."/>
        </authorList>
    </citation>
    <scope>NUCLEOTIDE SEQUENCE [LARGE SCALE GENOMIC DNA]</scope>
    <source>
        <strain evidence="3">NBRC 101365</strain>
    </source>
</reference>
<dbReference type="PROSITE" id="PS50043">
    <property type="entry name" value="HTH_LUXR_2"/>
    <property type="match status" value="1"/>
</dbReference>
<dbReference type="PRINTS" id="PR00038">
    <property type="entry name" value="HTHLUXR"/>
</dbReference>
<dbReference type="CDD" id="cd06170">
    <property type="entry name" value="LuxR_C_like"/>
    <property type="match status" value="1"/>
</dbReference>
<dbReference type="Proteomes" id="UP001156882">
    <property type="component" value="Unassembled WGS sequence"/>
</dbReference>
<dbReference type="Gene3D" id="3.40.50.2300">
    <property type="match status" value="1"/>
</dbReference>
<keyword evidence="2" id="KW-0238">DNA-binding</keyword>
<evidence type="ECO:0000313" key="2">
    <source>
        <dbReference type="EMBL" id="GLS19339.1"/>
    </source>
</evidence>
<keyword evidence="3" id="KW-1185">Reference proteome</keyword>
<evidence type="ECO:0000259" key="1">
    <source>
        <dbReference type="PROSITE" id="PS50043"/>
    </source>
</evidence>
<dbReference type="GO" id="GO:0003677">
    <property type="term" value="F:DNA binding"/>
    <property type="evidence" value="ECO:0007669"/>
    <property type="project" value="UniProtKB-KW"/>
</dbReference>
<dbReference type="SUPFAM" id="SSF46894">
    <property type="entry name" value="C-terminal effector domain of the bipartite response regulators"/>
    <property type="match status" value="1"/>
</dbReference>
<protein>
    <submittedName>
        <fullName evidence="2">DNA-binding response regulator</fullName>
    </submittedName>
</protein>
<dbReference type="InterPro" id="IPR000792">
    <property type="entry name" value="Tscrpt_reg_LuxR_C"/>
</dbReference>
<dbReference type="EMBL" id="BSPC01000022">
    <property type="protein sequence ID" value="GLS19339.1"/>
    <property type="molecule type" value="Genomic_DNA"/>
</dbReference>
<dbReference type="PROSITE" id="PS00622">
    <property type="entry name" value="HTH_LUXR_1"/>
    <property type="match status" value="1"/>
</dbReference>
<accession>A0ABQ6CHT7</accession>
<gene>
    <name evidence="2" type="ORF">GCM10007874_23560</name>
</gene>
<feature type="domain" description="HTH luxR-type" evidence="1">
    <location>
        <begin position="141"/>
        <end position="206"/>
    </location>
</feature>
<name>A0ABQ6CHT7_9HYPH</name>
<dbReference type="InterPro" id="IPR051015">
    <property type="entry name" value="EvgA-like"/>
</dbReference>
<dbReference type="SMART" id="SM00421">
    <property type="entry name" value="HTH_LUXR"/>
    <property type="match status" value="1"/>
</dbReference>
<dbReference type="Pfam" id="PF00196">
    <property type="entry name" value="GerE"/>
    <property type="match status" value="1"/>
</dbReference>
<dbReference type="PANTHER" id="PTHR45566:SF1">
    <property type="entry name" value="HTH-TYPE TRANSCRIPTIONAL REGULATOR YHJB-RELATED"/>
    <property type="match status" value="1"/>
</dbReference>
<comment type="caution">
    <text evidence="2">The sequence shown here is derived from an EMBL/GenBank/DDBJ whole genome shotgun (WGS) entry which is preliminary data.</text>
</comment>
<dbReference type="PANTHER" id="PTHR45566">
    <property type="entry name" value="HTH-TYPE TRANSCRIPTIONAL REGULATOR YHJB-RELATED"/>
    <property type="match status" value="1"/>
</dbReference>
<dbReference type="InterPro" id="IPR016032">
    <property type="entry name" value="Sig_transdc_resp-reg_C-effctor"/>
</dbReference>
<proteinExistence type="predicted"/>
<evidence type="ECO:0000313" key="3">
    <source>
        <dbReference type="Proteomes" id="UP001156882"/>
    </source>
</evidence>